<evidence type="ECO:0000313" key="4">
    <source>
        <dbReference type="EMBL" id="VAW02703.1"/>
    </source>
</evidence>
<organism evidence="4">
    <name type="scientific">hydrothermal vent metagenome</name>
    <dbReference type="NCBI Taxonomy" id="652676"/>
    <lineage>
        <taxon>unclassified sequences</taxon>
        <taxon>metagenomes</taxon>
        <taxon>ecological metagenomes</taxon>
    </lineage>
</organism>
<dbReference type="InterPro" id="IPR011249">
    <property type="entry name" value="Metalloenz_LuxS/M16"/>
</dbReference>
<comment type="similarity">
    <text evidence="1">Belongs to the peptidase M16 family.</text>
</comment>
<dbReference type="GO" id="GO:0006508">
    <property type="term" value="P:proteolysis"/>
    <property type="evidence" value="ECO:0007669"/>
    <property type="project" value="InterPro"/>
</dbReference>
<dbReference type="GO" id="GO:0004222">
    <property type="term" value="F:metalloendopeptidase activity"/>
    <property type="evidence" value="ECO:0007669"/>
    <property type="project" value="UniProtKB-EC"/>
</dbReference>
<dbReference type="EMBL" id="UOEC01000201">
    <property type="protein sequence ID" value="VAW02703.1"/>
    <property type="molecule type" value="Genomic_DNA"/>
</dbReference>
<dbReference type="Pfam" id="PF05193">
    <property type="entry name" value="Peptidase_M16_C"/>
    <property type="match status" value="1"/>
</dbReference>
<sequence length="420" mass="45723">MTVQKTTLDNGITVLSEDYPHLETVALGVWTKAGARDEHQEENGIAHMLEHMAFKGTSKRNARQIVEEIEAAGGDLNAATSMESTTYNARVLKDDWPGALDVLGDIVCDPLFDAGELARERDVVLQEIAAANDTPDDVVYDLGHAVAFPDQAVGRAILGTQERVAGFTAQNLIDFRQANYNGSQMVIAAAGRIDHHEFADQVTRHFSAIKTGTARQRPQAKFSGGMSVAEKPLDQTHILMSFPTIGYRHDDIYAMQVLSIILGGGMSSKLFQQVREERGLCYAVYAHVSAFQDSGLFSVYAGTAPDKVDELVAVTSQTIATMTDDVTTAELDRAKNQIKAGLVMSLESSAARADQLARQFMAFGEIQEISHIINKIEEVTLADISRLADEVFCRGQLSFAAVGSLVKLPEYEQVLAGLQK</sequence>
<dbReference type="InterPro" id="IPR007863">
    <property type="entry name" value="Peptidase_M16_C"/>
</dbReference>
<dbReference type="EC" id="3.4.24.64" evidence="4"/>
<evidence type="ECO:0000259" key="3">
    <source>
        <dbReference type="Pfam" id="PF05193"/>
    </source>
</evidence>
<dbReference type="PANTHER" id="PTHR11851">
    <property type="entry name" value="METALLOPROTEASE"/>
    <property type="match status" value="1"/>
</dbReference>
<dbReference type="InterPro" id="IPR050361">
    <property type="entry name" value="MPP/UQCRC_Complex"/>
</dbReference>
<dbReference type="GO" id="GO:0046872">
    <property type="term" value="F:metal ion binding"/>
    <property type="evidence" value="ECO:0007669"/>
    <property type="project" value="InterPro"/>
</dbReference>
<dbReference type="InterPro" id="IPR011765">
    <property type="entry name" value="Pept_M16_N"/>
</dbReference>
<proteinExistence type="inferred from homology"/>
<accession>A0A3B0SF39</accession>
<dbReference type="PROSITE" id="PS00143">
    <property type="entry name" value="INSULINASE"/>
    <property type="match status" value="1"/>
</dbReference>
<feature type="domain" description="Peptidase M16 C-terminal" evidence="3">
    <location>
        <begin position="167"/>
        <end position="337"/>
    </location>
</feature>
<gene>
    <name evidence="4" type="ORF">MNBD_ALPHA08-1799</name>
</gene>
<feature type="domain" description="Peptidase M16 N-terminal" evidence="2">
    <location>
        <begin position="14"/>
        <end position="160"/>
    </location>
</feature>
<name>A0A3B0SF39_9ZZZZ</name>
<dbReference type="AlphaFoldDB" id="A0A3B0SF39"/>
<dbReference type="PANTHER" id="PTHR11851:SF49">
    <property type="entry name" value="MITOCHONDRIAL-PROCESSING PEPTIDASE SUBUNIT ALPHA"/>
    <property type="match status" value="1"/>
</dbReference>
<dbReference type="SUPFAM" id="SSF63411">
    <property type="entry name" value="LuxS/MPP-like metallohydrolase"/>
    <property type="match status" value="2"/>
</dbReference>
<dbReference type="Gene3D" id="3.30.830.10">
    <property type="entry name" value="Metalloenzyme, LuxS/M16 peptidase-like"/>
    <property type="match status" value="2"/>
</dbReference>
<dbReference type="InterPro" id="IPR001431">
    <property type="entry name" value="Pept_M16_Zn_BS"/>
</dbReference>
<protein>
    <submittedName>
        <fullName evidence="4">Mitochondrial processing peptidase-like protein</fullName>
        <ecNumber evidence="4">3.4.24.64</ecNumber>
    </submittedName>
</protein>
<reference evidence="4" key="1">
    <citation type="submission" date="2018-06" db="EMBL/GenBank/DDBJ databases">
        <authorList>
            <person name="Zhirakovskaya E."/>
        </authorList>
    </citation>
    <scope>NUCLEOTIDE SEQUENCE</scope>
</reference>
<evidence type="ECO:0000256" key="1">
    <source>
        <dbReference type="ARBA" id="ARBA00007261"/>
    </source>
</evidence>
<dbReference type="FunFam" id="3.30.830.10:FF:000008">
    <property type="entry name" value="Mitochondrial-processing peptidase subunit beta"/>
    <property type="match status" value="1"/>
</dbReference>
<dbReference type="Pfam" id="PF00675">
    <property type="entry name" value="Peptidase_M16"/>
    <property type="match status" value="1"/>
</dbReference>
<keyword evidence="4" id="KW-0378">Hydrolase</keyword>
<evidence type="ECO:0000259" key="2">
    <source>
        <dbReference type="Pfam" id="PF00675"/>
    </source>
</evidence>